<evidence type="ECO:0000313" key="2">
    <source>
        <dbReference type="Proteomes" id="UP001177021"/>
    </source>
</evidence>
<dbReference type="Proteomes" id="UP001177021">
    <property type="component" value="Unassembled WGS sequence"/>
</dbReference>
<dbReference type="EMBL" id="CASHSV030000109">
    <property type="protein sequence ID" value="CAJ2646796.1"/>
    <property type="molecule type" value="Genomic_DNA"/>
</dbReference>
<proteinExistence type="predicted"/>
<evidence type="ECO:0000313" key="1">
    <source>
        <dbReference type="EMBL" id="CAJ2646796.1"/>
    </source>
</evidence>
<keyword evidence="2" id="KW-1185">Reference proteome</keyword>
<comment type="caution">
    <text evidence="1">The sequence shown here is derived from an EMBL/GenBank/DDBJ whole genome shotgun (WGS) entry which is preliminary data.</text>
</comment>
<protein>
    <submittedName>
        <fullName evidence="1">Uncharacterized protein</fullName>
    </submittedName>
</protein>
<gene>
    <name evidence="1" type="ORF">MILVUS5_LOCUS15443</name>
</gene>
<reference evidence="1" key="1">
    <citation type="submission" date="2023-10" db="EMBL/GenBank/DDBJ databases">
        <authorList>
            <person name="Rodriguez Cubillos JULIANA M."/>
            <person name="De Vega J."/>
        </authorList>
    </citation>
    <scope>NUCLEOTIDE SEQUENCE</scope>
</reference>
<name>A0ACB0JPW4_TRIPR</name>
<organism evidence="1 2">
    <name type="scientific">Trifolium pratense</name>
    <name type="common">Red clover</name>
    <dbReference type="NCBI Taxonomy" id="57577"/>
    <lineage>
        <taxon>Eukaryota</taxon>
        <taxon>Viridiplantae</taxon>
        <taxon>Streptophyta</taxon>
        <taxon>Embryophyta</taxon>
        <taxon>Tracheophyta</taxon>
        <taxon>Spermatophyta</taxon>
        <taxon>Magnoliopsida</taxon>
        <taxon>eudicotyledons</taxon>
        <taxon>Gunneridae</taxon>
        <taxon>Pentapetalae</taxon>
        <taxon>rosids</taxon>
        <taxon>fabids</taxon>
        <taxon>Fabales</taxon>
        <taxon>Fabaceae</taxon>
        <taxon>Papilionoideae</taxon>
        <taxon>50 kb inversion clade</taxon>
        <taxon>NPAAA clade</taxon>
        <taxon>Hologalegina</taxon>
        <taxon>IRL clade</taxon>
        <taxon>Trifolieae</taxon>
        <taxon>Trifolium</taxon>
    </lineage>
</organism>
<sequence>MKDRLPTKINLAIRGIILPEDQFCVVECGNMEIAQHLFLSCNIFGSLWSSVMSWPDVSSVDSQSLVDHFLQFTFSAGGLRARRSFLQLIWLLCVWVIWNERNQRLFRSSAQSLPQLLDKVKVYSYMWLKTTNSNLVSNYHNW</sequence>
<accession>A0ACB0JPW4</accession>